<dbReference type="PANTHER" id="PTHR33358">
    <property type="entry name" value="F-BOX PROTEIN WITH A DOMAIN PROTEIN"/>
    <property type="match status" value="1"/>
</dbReference>
<dbReference type="Pfam" id="PF14476">
    <property type="entry name" value="Chloroplast_duf"/>
    <property type="match status" value="1"/>
</dbReference>
<dbReference type="InterPro" id="IPR027949">
    <property type="entry name" value="Chloroplast_duf"/>
</dbReference>
<reference evidence="3" key="1">
    <citation type="journal article" date="2017" name="Nat. Commun.">
        <title>The asparagus genome sheds light on the origin and evolution of a young Y chromosome.</title>
        <authorList>
            <person name="Harkess A."/>
            <person name="Zhou J."/>
            <person name="Xu C."/>
            <person name="Bowers J.E."/>
            <person name="Van der Hulst R."/>
            <person name="Ayyampalayam S."/>
            <person name="Mercati F."/>
            <person name="Riccardi P."/>
            <person name="McKain M.R."/>
            <person name="Kakrana A."/>
            <person name="Tang H."/>
            <person name="Ray J."/>
            <person name="Groenendijk J."/>
            <person name="Arikit S."/>
            <person name="Mathioni S.M."/>
            <person name="Nakano M."/>
            <person name="Shan H."/>
            <person name="Telgmann-Rauber A."/>
            <person name="Kanno A."/>
            <person name="Yue Z."/>
            <person name="Chen H."/>
            <person name="Li W."/>
            <person name="Chen Y."/>
            <person name="Xu X."/>
            <person name="Zhang Y."/>
            <person name="Luo S."/>
            <person name="Chen H."/>
            <person name="Gao J."/>
            <person name="Mao Z."/>
            <person name="Pires J.C."/>
            <person name="Luo M."/>
            <person name="Kudrna D."/>
            <person name="Wing R.A."/>
            <person name="Meyers B.C."/>
            <person name="Yi K."/>
            <person name="Kong H."/>
            <person name="Lavrijsen P."/>
            <person name="Sunseri F."/>
            <person name="Falavigna A."/>
            <person name="Ye Y."/>
            <person name="Leebens-Mack J.H."/>
            <person name="Chen G."/>
        </authorList>
    </citation>
    <scope>NUCLEOTIDE SEQUENCE [LARGE SCALE GENOMIC DNA]</scope>
    <source>
        <strain evidence="3">cv. DH0086</strain>
    </source>
</reference>
<evidence type="ECO:0000256" key="1">
    <source>
        <dbReference type="SAM" id="MobiDB-lite"/>
    </source>
</evidence>
<evidence type="ECO:0000313" key="3">
    <source>
        <dbReference type="Proteomes" id="UP000243459"/>
    </source>
</evidence>
<feature type="compositionally biased region" description="Polar residues" evidence="1">
    <location>
        <begin position="152"/>
        <end position="165"/>
    </location>
</feature>
<feature type="region of interest" description="Disordered" evidence="1">
    <location>
        <begin position="149"/>
        <end position="175"/>
    </location>
</feature>
<proteinExistence type="predicted"/>
<evidence type="ECO:0000313" key="2">
    <source>
        <dbReference type="EMBL" id="ONK81372.1"/>
    </source>
</evidence>
<dbReference type="PANTHER" id="PTHR33358:SF12">
    <property type="entry name" value="F-BOX PROTEIN WITH A DOMAIN PROTEIN"/>
    <property type="match status" value="1"/>
</dbReference>
<sequence length="175" mass="19504">MVTLKSQFFVLSSSSLSPSPSTSCWRHVRFQASLQAPVNPSKNKPTISLSKQFPAAMINIEKLSLIDQDNIMINKLNPQQMTHRSSNNTDESLMFKLYTIAEAATNRAEIHSITGEQMNDWNKLLLSSINSRPPQHLVGHPILRGHMHDGARQQTRASMKSTPNSPIACKPSLTQ</sequence>
<dbReference type="AlphaFoldDB" id="A0A5P1FTF3"/>
<name>A0A5P1FTF3_ASPOF</name>
<organism evidence="2 3">
    <name type="scientific">Asparagus officinalis</name>
    <name type="common">Garden asparagus</name>
    <dbReference type="NCBI Taxonomy" id="4686"/>
    <lineage>
        <taxon>Eukaryota</taxon>
        <taxon>Viridiplantae</taxon>
        <taxon>Streptophyta</taxon>
        <taxon>Embryophyta</taxon>
        <taxon>Tracheophyta</taxon>
        <taxon>Spermatophyta</taxon>
        <taxon>Magnoliopsida</taxon>
        <taxon>Liliopsida</taxon>
        <taxon>Asparagales</taxon>
        <taxon>Asparagaceae</taxon>
        <taxon>Asparagoideae</taxon>
        <taxon>Asparagus</taxon>
    </lineage>
</organism>
<accession>A0A5P1FTF3</accession>
<dbReference type="Proteomes" id="UP000243459">
    <property type="component" value="Chromosome 1"/>
</dbReference>
<gene>
    <name evidence="2" type="ORF">A4U43_C01F28340</name>
</gene>
<dbReference type="EMBL" id="CM007381">
    <property type="protein sequence ID" value="ONK81372.1"/>
    <property type="molecule type" value="Genomic_DNA"/>
</dbReference>
<keyword evidence="3" id="KW-1185">Reference proteome</keyword>
<protein>
    <submittedName>
        <fullName evidence="2">Uncharacterized protein</fullName>
    </submittedName>
</protein>
<dbReference type="Gramene" id="ONK81372">
    <property type="protein sequence ID" value="ONK81372"/>
    <property type="gene ID" value="A4U43_C01F28340"/>
</dbReference>